<feature type="compositionally biased region" description="Polar residues" evidence="1">
    <location>
        <begin position="374"/>
        <end position="383"/>
    </location>
</feature>
<name>S9R2N2_SCHOY</name>
<feature type="region of interest" description="Disordered" evidence="1">
    <location>
        <begin position="1"/>
        <end position="288"/>
    </location>
</feature>
<feature type="compositionally biased region" description="Basic and acidic residues" evidence="1">
    <location>
        <begin position="274"/>
        <end position="288"/>
    </location>
</feature>
<feature type="compositionally biased region" description="Polar residues" evidence="1">
    <location>
        <begin position="300"/>
        <end position="334"/>
    </location>
</feature>
<protein>
    <submittedName>
        <fullName evidence="2">Uncharacterized protein</fullName>
    </submittedName>
</protein>
<accession>S9R2N2</accession>
<gene>
    <name evidence="2" type="ORF">SOCG_00383</name>
</gene>
<dbReference type="OMA" id="MTKGRAH"/>
<dbReference type="HOGENOM" id="CLU_594678_0_0_1"/>
<feature type="compositionally biased region" description="Basic and acidic residues" evidence="1">
    <location>
        <begin position="79"/>
        <end position="90"/>
    </location>
</feature>
<feature type="compositionally biased region" description="Basic and acidic residues" evidence="1">
    <location>
        <begin position="135"/>
        <end position="172"/>
    </location>
</feature>
<feature type="compositionally biased region" description="Polar residues" evidence="1">
    <location>
        <begin position="64"/>
        <end position="78"/>
    </location>
</feature>
<sequence>MDSSKMDQIRQGLLSIKWGQSPGMTPPSTPFEKKDGMKQDKKASDLVHMTKGRAHPRSRRPPKQVSQTSETKSATSVLNDKDHSIEKQREVTLTSKFNGKEKEEQVEIRKEEIVIKPTQQPKSASGSVLEPALVADKDSVQEKDRVYKSEDSLDKEEKQENSEEAKEKETLESIKGSVSKNKNRFEQIDTSASIGTHSLASEESSTSGKVSEQVTSESSHSVNPSKTDETTKFNHSSEENVNDLSIPKQRASIETSFATKVSPLASSHLSQNLLDKDKDKNEDVGRNTKIRELKKRIASLQQDTAASSAPSFLSKSRHASSISLPSTKTPSSDSTIRRVTPQSRLEAVKVIPNYNEELMGHTSPQKSGELRSFASVTPANKEQPSPEPVEVKKPGKDEVTKLLKSRIPEFNQFTGPSQACSEALLARWKREKQQAQASSTSTADQR</sequence>
<evidence type="ECO:0000313" key="2">
    <source>
        <dbReference type="EMBL" id="EPX72620.1"/>
    </source>
</evidence>
<feature type="compositionally biased region" description="Basic and acidic residues" evidence="1">
    <location>
        <begin position="31"/>
        <end position="45"/>
    </location>
</feature>
<evidence type="ECO:0000313" key="3">
    <source>
        <dbReference type="Proteomes" id="UP000016088"/>
    </source>
</evidence>
<feature type="compositionally biased region" description="Basic residues" evidence="1">
    <location>
        <begin position="50"/>
        <end position="62"/>
    </location>
</feature>
<feature type="compositionally biased region" description="Polar residues" evidence="1">
    <location>
        <begin position="252"/>
        <end position="273"/>
    </location>
</feature>
<feature type="region of interest" description="Disordered" evidence="1">
    <location>
        <begin position="300"/>
        <end position="397"/>
    </location>
</feature>
<dbReference type="EMBL" id="KE503207">
    <property type="protein sequence ID" value="EPX72620.1"/>
    <property type="molecule type" value="Genomic_DNA"/>
</dbReference>
<feature type="compositionally biased region" description="Basic and acidic residues" evidence="1">
    <location>
        <begin position="98"/>
        <end position="114"/>
    </location>
</feature>
<dbReference type="AlphaFoldDB" id="S9R2N2"/>
<reference evidence="2 3" key="1">
    <citation type="journal article" date="2011" name="Science">
        <title>Comparative functional genomics of the fission yeasts.</title>
        <authorList>
            <person name="Rhind N."/>
            <person name="Chen Z."/>
            <person name="Yassour M."/>
            <person name="Thompson D.A."/>
            <person name="Haas B.J."/>
            <person name="Habib N."/>
            <person name="Wapinski I."/>
            <person name="Roy S."/>
            <person name="Lin M.F."/>
            <person name="Heiman D.I."/>
            <person name="Young S.K."/>
            <person name="Furuya K."/>
            <person name="Guo Y."/>
            <person name="Pidoux A."/>
            <person name="Chen H.M."/>
            <person name="Robbertse B."/>
            <person name="Goldberg J.M."/>
            <person name="Aoki K."/>
            <person name="Bayne E.H."/>
            <person name="Berlin A.M."/>
            <person name="Desjardins C.A."/>
            <person name="Dobbs E."/>
            <person name="Dukaj L."/>
            <person name="Fan L."/>
            <person name="FitzGerald M.G."/>
            <person name="French C."/>
            <person name="Gujja S."/>
            <person name="Hansen K."/>
            <person name="Keifenheim D."/>
            <person name="Levin J.Z."/>
            <person name="Mosher R.A."/>
            <person name="Mueller C.A."/>
            <person name="Pfiffner J."/>
            <person name="Priest M."/>
            <person name="Russ C."/>
            <person name="Smialowska A."/>
            <person name="Swoboda P."/>
            <person name="Sykes S.M."/>
            <person name="Vaughn M."/>
            <person name="Vengrova S."/>
            <person name="Yoder R."/>
            <person name="Zeng Q."/>
            <person name="Allshire R."/>
            <person name="Baulcombe D."/>
            <person name="Birren B.W."/>
            <person name="Brown W."/>
            <person name="Ekwall K."/>
            <person name="Kellis M."/>
            <person name="Leatherwood J."/>
            <person name="Levin H."/>
            <person name="Margalit H."/>
            <person name="Martienssen R."/>
            <person name="Nieduszynski C.A."/>
            <person name="Spatafora J.W."/>
            <person name="Friedman N."/>
            <person name="Dalgaard J.Z."/>
            <person name="Baumann P."/>
            <person name="Niki H."/>
            <person name="Regev A."/>
            <person name="Nusbaum C."/>
        </authorList>
    </citation>
    <scope>NUCLEOTIDE SEQUENCE [LARGE SCALE GENOMIC DNA]</scope>
    <source>
        <strain evidence="3">yFS286</strain>
    </source>
</reference>
<organism evidence="2 3">
    <name type="scientific">Schizosaccharomyces octosporus (strain yFS286)</name>
    <name type="common">Fission yeast</name>
    <name type="synonym">Octosporomyces octosporus</name>
    <dbReference type="NCBI Taxonomy" id="483514"/>
    <lineage>
        <taxon>Eukaryota</taxon>
        <taxon>Fungi</taxon>
        <taxon>Dikarya</taxon>
        <taxon>Ascomycota</taxon>
        <taxon>Taphrinomycotina</taxon>
        <taxon>Schizosaccharomycetes</taxon>
        <taxon>Schizosaccharomycetales</taxon>
        <taxon>Schizosaccharomycetaceae</taxon>
        <taxon>Schizosaccharomyces</taxon>
    </lineage>
</organism>
<dbReference type="Proteomes" id="UP000016088">
    <property type="component" value="Unassembled WGS sequence"/>
</dbReference>
<feature type="compositionally biased region" description="Basic and acidic residues" evidence="1">
    <location>
        <begin position="226"/>
        <end position="238"/>
    </location>
</feature>
<dbReference type="GeneID" id="25029367"/>
<feature type="compositionally biased region" description="Polar residues" evidence="1">
    <location>
        <begin position="188"/>
        <end position="225"/>
    </location>
</feature>
<dbReference type="VEuPathDB" id="FungiDB:SOCG_00383"/>
<proteinExistence type="predicted"/>
<dbReference type="RefSeq" id="XP_013018257.1">
    <property type="nucleotide sequence ID" value="XM_013162803.1"/>
</dbReference>
<feature type="compositionally biased region" description="Polar residues" evidence="1">
    <location>
        <begin position="117"/>
        <end position="126"/>
    </location>
</feature>
<keyword evidence="3" id="KW-1185">Reference proteome</keyword>
<dbReference type="OrthoDB" id="5415777at2759"/>
<evidence type="ECO:0000256" key="1">
    <source>
        <dbReference type="SAM" id="MobiDB-lite"/>
    </source>
</evidence>